<comment type="caution">
    <text evidence="2">The sequence shown here is derived from an EMBL/GenBank/DDBJ whole genome shotgun (WGS) entry which is preliminary data.</text>
</comment>
<dbReference type="AlphaFoldDB" id="A0A7J6IPK8"/>
<evidence type="ECO:0008006" key="4">
    <source>
        <dbReference type="Google" id="ProtNLM"/>
    </source>
</evidence>
<gene>
    <name evidence="2" type="ORF">CGGC5_v014043</name>
</gene>
<dbReference type="OrthoDB" id="4844711at2759"/>
<feature type="chain" id="PRO_5029678243" description="Secreted protein" evidence="1">
    <location>
        <begin position="21"/>
        <end position="90"/>
    </location>
</feature>
<dbReference type="RefSeq" id="XP_031878472.1">
    <property type="nucleotide sequence ID" value="XM_032024833.1"/>
</dbReference>
<keyword evidence="3" id="KW-1185">Reference proteome</keyword>
<evidence type="ECO:0000256" key="1">
    <source>
        <dbReference type="SAM" id="SignalP"/>
    </source>
</evidence>
<reference evidence="2 3" key="2">
    <citation type="submission" date="2020-04" db="EMBL/GenBank/DDBJ databases">
        <title>Genome sequencing and assembly of multiple isolates from the Colletotrichum gloeosporioides species complex.</title>
        <authorList>
            <person name="Gan P."/>
            <person name="Shirasu K."/>
        </authorList>
    </citation>
    <scope>NUCLEOTIDE SEQUENCE [LARGE SCALE GENOMIC DNA]</scope>
    <source>
        <strain evidence="2 3">Nara gc5</strain>
    </source>
</reference>
<dbReference type="InParanoid" id="A0A7J6IPK8"/>
<evidence type="ECO:0000313" key="3">
    <source>
        <dbReference type="Proteomes" id="UP000011096"/>
    </source>
</evidence>
<dbReference type="Proteomes" id="UP000011096">
    <property type="component" value="Unassembled WGS sequence"/>
</dbReference>
<keyword evidence="1" id="KW-0732">Signal</keyword>
<dbReference type="GeneID" id="43608998"/>
<name>A0A7J6IPK8_COLFN</name>
<evidence type="ECO:0000313" key="2">
    <source>
        <dbReference type="EMBL" id="KAF4478121.1"/>
    </source>
</evidence>
<feature type="signal peptide" evidence="1">
    <location>
        <begin position="1"/>
        <end position="20"/>
    </location>
</feature>
<accession>A0A7J6IPK8</accession>
<proteinExistence type="predicted"/>
<reference evidence="2 3" key="1">
    <citation type="submission" date="2012-08" db="EMBL/GenBank/DDBJ databases">
        <authorList>
            <person name="Gan P.H.P."/>
            <person name="Ikeda K."/>
            <person name="Irieda H."/>
            <person name="Narusaka M."/>
            <person name="O'Connell R.J."/>
            <person name="Narusaka Y."/>
            <person name="Takano Y."/>
            <person name="Kubo Y."/>
            <person name="Shirasu K."/>
        </authorList>
    </citation>
    <scope>NUCLEOTIDE SEQUENCE [LARGE SCALE GENOMIC DNA]</scope>
    <source>
        <strain evidence="2 3">Nara gc5</strain>
    </source>
</reference>
<dbReference type="EMBL" id="ANPB02000008">
    <property type="protein sequence ID" value="KAF4478121.1"/>
    <property type="molecule type" value="Genomic_DNA"/>
</dbReference>
<sequence length="90" mass="9231">MRASVAVVASLLSFVVSVSGQGEFQTVFCQTIDGKHAASNNFCQAVGGAVLPSPGFCCLRSSDFDKFVALSKGCADNGLVLGKNDVPCSP</sequence>
<organism evidence="2 3">
    <name type="scientific">Colletotrichum fructicola (strain Nara gc5)</name>
    <name type="common">Anthracnose fungus</name>
    <name type="synonym">Colletotrichum gloeosporioides (strain Nara gc5)</name>
    <dbReference type="NCBI Taxonomy" id="1213859"/>
    <lineage>
        <taxon>Eukaryota</taxon>
        <taxon>Fungi</taxon>
        <taxon>Dikarya</taxon>
        <taxon>Ascomycota</taxon>
        <taxon>Pezizomycotina</taxon>
        <taxon>Sordariomycetes</taxon>
        <taxon>Hypocreomycetidae</taxon>
        <taxon>Glomerellales</taxon>
        <taxon>Glomerellaceae</taxon>
        <taxon>Colletotrichum</taxon>
        <taxon>Colletotrichum gloeosporioides species complex</taxon>
    </lineage>
</organism>
<protein>
    <recommendedName>
        <fullName evidence="4">Secreted protein</fullName>
    </recommendedName>
</protein>